<evidence type="ECO:0000313" key="1">
    <source>
        <dbReference type="EMBL" id="KAF9916694.1"/>
    </source>
</evidence>
<evidence type="ECO:0000313" key="2">
    <source>
        <dbReference type="Proteomes" id="UP000749646"/>
    </source>
</evidence>
<accession>A0A9P6IKL9</accession>
<keyword evidence="2" id="KW-1185">Reference proteome</keyword>
<feature type="non-terminal residue" evidence="1">
    <location>
        <position position="155"/>
    </location>
</feature>
<protein>
    <submittedName>
        <fullName evidence="1">Uncharacterized protein</fullName>
    </submittedName>
</protein>
<dbReference type="EMBL" id="JAAAHW010011920">
    <property type="protein sequence ID" value="KAF9916694.1"/>
    <property type="molecule type" value="Genomic_DNA"/>
</dbReference>
<organism evidence="1 2">
    <name type="scientific">Modicella reniformis</name>
    <dbReference type="NCBI Taxonomy" id="1440133"/>
    <lineage>
        <taxon>Eukaryota</taxon>
        <taxon>Fungi</taxon>
        <taxon>Fungi incertae sedis</taxon>
        <taxon>Mucoromycota</taxon>
        <taxon>Mortierellomycotina</taxon>
        <taxon>Mortierellomycetes</taxon>
        <taxon>Mortierellales</taxon>
        <taxon>Mortierellaceae</taxon>
        <taxon>Modicella</taxon>
    </lineage>
</organism>
<reference evidence="1" key="1">
    <citation type="journal article" date="2020" name="Fungal Divers.">
        <title>Resolving the Mortierellaceae phylogeny through synthesis of multi-gene phylogenetics and phylogenomics.</title>
        <authorList>
            <person name="Vandepol N."/>
            <person name="Liber J."/>
            <person name="Desiro A."/>
            <person name="Na H."/>
            <person name="Kennedy M."/>
            <person name="Barry K."/>
            <person name="Grigoriev I.V."/>
            <person name="Miller A.N."/>
            <person name="O'Donnell K."/>
            <person name="Stajich J.E."/>
            <person name="Bonito G."/>
        </authorList>
    </citation>
    <scope>NUCLEOTIDE SEQUENCE</scope>
    <source>
        <strain evidence="1">MES-2147</strain>
    </source>
</reference>
<dbReference type="Proteomes" id="UP000749646">
    <property type="component" value="Unassembled WGS sequence"/>
</dbReference>
<dbReference type="AlphaFoldDB" id="A0A9P6IKL9"/>
<gene>
    <name evidence="1" type="ORF">BGZ65_000171</name>
</gene>
<comment type="caution">
    <text evidence="1">The sequence shown here is derived from an EMBL/GenBank/DDBJ whole genome shotgun (WGS) entry which is preliminary data.</text>
</comment>
<proteinExistence type="predicted"/>
<dbReference type="OrthoDB" id="2444617at2759"/>
<name>A0A9P6IKL9_9FUNG</name>
<sequence length="155" mass="17503">MTQTYELHEYPIPRLFVVLPHGDSIWNIKSPFSNNFRLHFLCECGEHTKSTNSRVPHYIHLAKHEGYDITRPTEFFNQYGPYVLTILKMLKFNISVAGIALPALSQLISTDAIDQTCTSLKQLASNIEPGMDQVIGYIEKASVDEGETVDGINDM</sequence>